<dbReference type="AlphaFoldDB" id="A0A939NMD3"/>
<dbReference type="Proteomes" id="UP000664267">
    <property type="component" value="Unassembled WGS sequence"/>
</dbReference>
<proteinExistence type="predicted"/>
<sequence>MRLGDVSSERAIVRTRNISCIKGDKTIDQPINGHVSFMGKNGVKGEVVMRNGKILGWAWGPVLLTGLVRAWNGLHSRLLAGATATVGAGDVLKMGSAVVHLKLRRR</sequence>
<evidence type="ECO:0000313" key="2">
    <source>
        <dbReference type="Proteomes" id="UP000664267"/>
    </source>
</evidence>
<comment type="caution">
    <text evidence="1">The sequence shown here is derived from an EMBL/GenBank/DDBJ whole genome shotgun (WGS) entry which is preliminary data.</text>
</comment>
<name>A0A939NMD3_KLEPN</name>
<dbReference type="EMBL" id="JAGETN010000071">
    <property type="protein sequence ID" value="MBO2026031.1"/>
    <property type="molecule type" value="Genomic_DNA"/>
</dbReference>
<reference evidence="1" key="1">
    <citation type="submission" date="2021-03" db="EMBL/GenBank/DDBJ databases">
        <title>Molecular epidemiology and mechanisms of colistin and carbapenem resistance in Enterobacteriaceae from clinical isolates, the environment and porcine samples in Pretoria, South Africa.</title>
        <authorList>
            <person name="Bogoshi D."/>
            <person name="Mbelle N.M."/>
            <person name="Naidoo V."/>
            <person name="Osei Sekyere J."/>
        </authorList>
    </citation>
    <scope>NUCLEOTIDE SEQUENCE</scope>
    <source>
        <strain evidence="1">C029</strain>
    </source>
</reference>
<evidence type="ECO:0000313" key="1">
    <source>
        <dbReference type="EMBL" id="MBO2026031.1"/>
    </source>
</evidence>
<gene>
    <name evidence="1" type="ORF">J4733_27710</name>
</gene>
<evidence type="ECO:0008006" key="3">
    <source>
        <dbReference type="Google" id="ProtNLM"/>
    </source>
</evidence>
<accession>A0A939NMD3</accession>
<organism evidence="1 2">
    <name type="scientific">Klebsiella pneumoniae</name>
    <dbReference type="NCBI Taxonomy" id="573"/>
    <lineage>
        <taxon>Bacteria</taxon>
        <taxon>Pseudomonadati</taxon>
        <taxon>Pseudomonadota</taxon>
        <taxon>Gammaproteobacteria</taxon>
        <taxon>Enterobacterales</taxon>
        <taxon>Enterobacteriaceae</taxon>
        <taxon>Klebsiella/Raoultella group</taxon>
        <taxon>Klebsiella</taxon>
        <taxon>Klebsiella pneumoniae complex</taxon>
    </lineage>
</organism>
<protein>
    <recommendedName>
        <fullName evidence="3">IncF plasmid conjugative transfer pilus assembly protein TraB</fullName>
    </recommendedName>
</protein>